<dbReference type="Pfam" id="PF17802">
    <property type="entry name" value="SpaA"/>
    <property type="match status" value="1"/>
</dbReference>
<comment type="caution">
    <text evidence="8">The sequence shown here is derived from an EMBL/GenBank/DDBJ whole genome shotgun (WGS) entry which is preliminary data.</text>
</comment>
<evidence type="ECO:0000259" key="7">
    <source>
        <dbReference type="PROSITE" id="PS50847"/>
    </source>
</evidence>
<keyword evidence="9" id="KW-1185">Reference proteome</keyword>
<keyword evidence="4" id="KW-0572">Peptidoglycan-anchor</keyword>
<dbReference type="NCBIfam" id="TIGR04226">
    <property type="entry name" value="RrgB_K2N_iso_D2"/>
    <property type="match status" value="1"/>
</dbReference>
<evidence type="ECO:0000256" key="6">
    <source>
        <dbReference type="SAM" id="SignalP"/>
    </source>
</evidence>
<dbReference type="InterPro" id="IPR013783">
    <property type="entry name" value="Ig-like_fold"/>
</dbReference>
<evidence type="ECO:0000256" key="2">
    <source>
        <dbReference type="ARBA" id="ARBA00022525"/>
    </source>
</evidence>
<keyword evidence="5" id="KW-0812">Transmembrane</keyword>
<dbReference type="Proteomes" id="UP000461754">
    <property type="component" value="Unassembled WGS sequence"/>
</dbReference>
<keyword evidence="1" id="KW-0134">Cell wall</keyword>
<evidence type="ECO:0000256" key="3">
    <source>
        <dbReference type="ARBA" id="ARBA00022729"/>
    </source>
</evidence>
<dbReference type="InterPro" id="IPR032334">
    <property type="entry name" value="GramPos_pilinBB"/>
</dbReference>
<dbReference type="Pfam" id="PF00746">
    <property type="entry name" value="Gram_pos_anchor"/>
    <property type="match status" value="1"/>
</dbReference>
<dbReference type="SUPFAM" id="SSF49478">
    <property type="entry name" value="Cna protein B-type domain"/>
    <property type="match status" value="1"/>
</dbReference>
<dbReference type="Pfam" id="PF16569">
    <property type="entry name" value="GramPos_pilinBB"/>
    <property type="match status" value="1"/>
</dbReference>
<sequence>MRKLMTKIAMFLMPLIMILSLSSTAFASPVQTAKLSINGTEGAKYSAYKVMDASNPSDGIFTYTANKNFAGFFGANKAYSLNADNEIVENATGKVVATDGLSYNKTTYNNSSAAAKLAKALADYAKANNIAATDISNPVGIGLYVIAETQTTGDRQIASKPILVDLTKDTTVTPKNDETTLVKNVADHKDVHEASDWKKANNVNIGDLVDYRVQTAIPTYEANAKNLKFNLNDNFSDGLTFDASTLKVIVDGHEVAPGSNTYTVTSSDHKFAVNFVESYIAANEGKNVELTYSAKLNEKAKVDSKTGNPNDIDLEYTNNPGTSTGHLTDKVTTYTYGFKIHKVDKNNDSKDLAGAQFEIKNSQGKVIATYTYDSNGNVVLNNDKDVDGKAAVTTDKNGLVSIVGLDAGSYTITEVKAPSGYALLGTPVTVEITDQGGNTPNGIAQITVSGAGTAETSIENNNGTIDLMVRIADAKGISLPETGSKAAMYFLVAGAALLIAGGSFFGVASRRKKTDE</sequence>
<dbReference type="NCBIfam" id="NF033902">
    <property type="entry name" value="iso_D2_wall_anc"/>
    <property type="match status" value="1"/>
</dbReference>
<dbReference type="InterPro" id="IPR041033">
    <property type="entry name" value="SpaA_PFL_dom_1"/>
</dbReference>
<dbReference type="PROSITE" id="PS50847">
    <property type="entry name" value="GRAM_POS_ANCHORING"/>
    <property type="match status" value="1"/>
</dbReference>
<dbReference type="EMBL" id="VUMO01000003">
    <property type="protein sequence ID" value="MSS19417.1"/>
    <property type="molecule type" value="Genomic_DNA"/>
</dbReference>
<keyword evidence="3 6" id="KW-0732">Signal</keyword>
<protein>
    <submittedName>
        <fullName evidence="8">SpaH/EbpB family LPXTG-anchored major pilin</fullName>
    </submittedName>
</protein>
<dbReference type="NCBIfam" id="TIGR01167">
    <property type="entry name" value="LPXTG_anchor"/>
    <property type="match status" value="1"/>
</dbReference>
<evidence type="ECO:0000256" key="5">
    <source>
        <dbReference type="SAM" id="Phobius"/>
    </source>
</evidence>
<dbReference type="AlphaFoldDB" id="A0A7X2T9I2"/>
<evidence type="ECO:0000256" key="4">
    <source>
        <dbReference type="ARBA" id="ARBA00023088"/>
    </source>
</evidence>
<dbReference type="InterPro" id="IPR026466">
    <property type="entry name" value="Fim_isopep_form_D2_dom"/>
</dbReference>
<dbReference type="Gene3D" id="2.60.40.740">
    <property type="match status" value="1"/>
</dbReference>
<gene>
    <name evidence="8" type="ORF">FYJ52_03190</name>
</gene>
<feature type="chain" id="PRO_5030887852" evidence="6">
    <location>
        <begin position="28"/>
        <end position="516"/>
    </location>
</feature>
<dbReference type="Gene3D" id="2.60.40.10">
    <property type="entry name" value="Immunoglobulins"/>
    <property type="match status" value="2"/>
</dbReference>
<dbReference type="InterPro" id="IPR019931">
    <property type="entry name" value="LPXTG_anchor"/>
</dbReference>
<organism evidence="8 9">
    <name type="scientific">Pseudoramibacter porci</name>
    <dbReference type="NCBI Taxonomy" id="2606631"/>
    <lineage>
        <taxon>Bacteria</taxon>
        <taxon>Bacillati</taxon>
        <taxon>Bacillota</taxon>
        <taxon>Clostridia</taxon>
        <taxon>Eubacteriales</taxon>
        <taxon>Eubacteriaceae</taxon>
        <taxon>Pseudoramibacter</taxon>
    </lineage>
</organism>
<feature type="domain" description="Gram-positive cocci surface proteins LPxTG" evidence="7">
    <location>
        <begin position="479"/>
        <end position="516"/>
    </location>
</feature>
<name>A0A7X2T9I2_9FIRM</name>
<evidence type="ECO:0000313" key="9">
    <source>
        <dbReference type="Proteomes" id="UP000461754"/>
    </source>
</evidence>
<feature type="transmembrane region" description="Helical" evidence="5">
    <location>
        <begin position="487"/>
        <end position="508"/>
    </location>
</feature>
<feature type="signal peptide" evidence="6">
    <location>
        <begin position="1"/>
        <end position="27"/>
    </location>
</feature>
<accession>A0A7X2T9I2</accession>
<proteinExistence type="predicted"/>
<keyword evidence="5" id="KW-1133">Transmembrane helix</keyword>
<evidence type="ECO:0000313" key="8">
    <source>
        <dbReference type="EMBL" id="MSS19417.1"/>
    </source>
</evidence>
<reference evidence="8 9" key="1">
    <citation type="submission" date="2019-08" db="EMBL/GenBank/DDBJ databases">
        <title>In-depth cultivation of the pig gut microbiome towards novel bacterial diversity and tailored functional studies.</title>
        <authorList>
            <person name="Wylensek D."/>
            <person name="Hitch T.C.A."/>
            <person name="Clavel T."/>
        </authorList>
    </citation>
    <scope>NUCLEOTIDE SEQUENCE [LARGE SCALE GENOMIC DNA]</scope>
    <source>
        <strain evidence="8 9">RF-744-FAT-4</strain>
    </source>
</reference>
<keyword evidence="2" id="KW-0964">Secreted</keyword>
<keyword evidence="5" id="KW-0472">Membrane</keyword>
<dbReference type="InterPro" id="IPR048052">
    <property type="entry name" value="FM1-like"/>
</dbReference>
<evidence type="ECO:0000256" key="1">
    <source>
        <dbReference type="ARBA" id="ARBA00022512"/>
    </source>
</evidence>
<dbReference type="RefSeq" id="WP_154575826.1">
    <property type="nucleotide sequence ID" value="NZ_VUMO01000003.1"/>
</dbReference>